<dbReference type="PROSITE" id="PS00888">
    <property type="entry name" value="CNMP_BINDING_1"/>
    <property type="match status" value="1"/>
</dbReference>
<dbReference type="CDD" id="cd00038">
    <property type="entry name" value="CAP_ED"/>
    <property type="match status" value="1"/>
</dbReference>
<sequence>MNAQELILQNFKGYVQEGDAPYEYLMTHFCEYTYDSRQLIVEGGAIARHFYFVLEGVQAIYVISRTGEKVVLGFSFDGSVSGVYDSFIYQKPSAYFLEALTPSRMLGISIDRFNELFERFPDLLKWRVTFVDAIMEGRGRREVEMLTLSAAERYEAFVKRCPPELLTIPQKYLASYLHMKPETFSRLRKNASSLFS</sequence>
<evidence type="ECO:0000313" key="2">
    <source>
        <dbReference type="EMBL" id="RED93655.1"/>
    </source>
</evidence>
<dbReference type="InterPro" id="IPR018488">
    <property type="entry name" value="cNMP-bd_CS"/>
</dbReference>
<dbReference type="RefSeq" id="WP_115869884.1">
    <property type="nucleotide sequence ID" value="NZ_QREG01000024.1"/>
</dbReference>
<organism evidence="2 3">
    <name type="scientific">Marinoscillum furvescens DSM 4134</name>
    <dbReference type="NCBI Taxonomy" id="1122208"/>
    <lineage>
        <taxon>Bacteria</taxon>
        <taxon>Pseudomonadati</taxon>
        <taxon>Bacteroidota</taxon>
        <taxon>Cytophagia</taxon>
        <taxon>Cytophagales</taxon>
        <taxon>Reichenbachiellaceae</taxon>
        <taxon>Marinoscillum</taxon>
    </lineage>
</organism>
<comment type="caution">
    <text evidence="2">The sequence shown here is derived from an EMBL/GenBank/DDBJ whole genome shotgun (WGS) entry which is preliminary data.</text>
</comment>
<dbReference type="Gene3D" id="2.60.120.10">
    <property type="entry name" value="Jelly Rolls"/>
    <property type="match status" value="1"/>
</dbReference>
<dbReference type="InterPro" id="IPR014710">
    <property type="entry name" value="RmlC-like_jellyroll"/>
</dbReference>
<evidence type="ECO:0000313" key="3">
    <source>
        <dbReference type="Proteomes" id="UP000256779"/>
    </source>
</evidence>
<feature type="domain" description="Cyclic nucleotide-binding" evidence="1">
    <location>
        <begin position="34"/>
        <end position="125"/>
    </location>
</feature>
<dbReference type="InterPro" id="IPR000595">
    <property type="entry name" value="cNMP-bd_dom"/>
</dbReference>
<dbReference type="InterPro" id="IPR018490">
    <property type="entry name" value="cNMP-bd_dom_sf"/>
</dbReference>
<dbReference type="EMBL" id="QREG01000024">
    <property type="protein sequence ID" value="RED93655.1"/>
    <property type="molecule type" value="Genomic_DNA"/>
</dbReference>
<accession>A0A3D9KZV7</accession>
<name>A0A3D9KZV7_MARFU</name>
<dbReference type="AlphaFoldDB" id="A0A3D9KZV7"/>
<proteinExistence type="predicted"/>
<gene>
    <name evidence="2" type="ORF">C7460_12465</name>
</gene>
<evidence type="ECO:0000259" key="1">
    <source>
        <dbReference type="PROSITE" id="PS50042"/>
    </source>
</evidence>
<dbReference type="OrthoDB" id="792939at2"/>
<dbReference type="SUPFAM" id="SSF51206">
    <property type="entry name" value="cAMP-binding domain-like"/>
    <property type="match status" value="1"/>
</dbReference>
<dbReference type="Proteomes" id="UP000256779">
    <property type="component" value="Unassembled WGS sequence"/>
</dbReference>
<reference evidence="2 3" key="1">
    <citation type="submission" date="2018-07" db="EMBL/GenBank/DDBJ databases">
        <title>Genomic Encyclopedia of Type Strains, Phase IV (KMG-IV): sequencing the most valuable type-strain genomes for metagenomic binning, comparative biology and taxonomic classification.</title>
        <authorList>
            <person name="Goeker M."/>
        </authorList>
    </citation>
    <scope>NUCLEOTIDE SEQUENCE [LARGE SCALE GENOMIC DNA]</scope>
    <source>
        <strain evidence="2 3">DSM 4134</strain>
    </source>
</reference>
<protein>
    <submittedName>
        <fullName evidence="2">CRP-like cAMP-binding protein</fullName>
    </submittedName>
</protein>
<dbReference type="Pfam" id="PF00027">
    <property type="entry name" value="cNMP_binding"/>
    <property type="match status" value="1"/>
</dbReference>
<keyword evidence="3" id="KW-1185">Reference proteome</keyword>
<dbReference type="PROSITE" id="PS50042">
    <property type="entry name" value="CNMP_BINDING_3"/>
    <property type="match status" value="1"/>
</dbReference>